<dbReference type="PANTHER" id="PTHR43731:SF14">
    <property type="entry name" value="PRESENILIN-ASSOCIATED RHOMBOID-LIKE PROTEIN, MITOCHONDRIAL"/>
    <property type="match status" value="1"/>
</dbReference>
<dbReference type="FunFam" id="1.20.1540.10:FF:000027">
    <property type="entry name" value="Rhomboid family intramembrane serine protease"/>
    <property type="match status" value="1"/>
</dbReference>
<feature type="domain" description="Peptidase S54 rhomboid" evidence="8">
    <location>
        <begin position="63"/>
        <end position="214"/>
    </location>
</feature>
<organism evidence="9">
    <name type="scientific">Caldithrix abyssi</name>
    <dbReference type="NCBI Taxonomy" id="187145"/>
    <lineage>
        <taxon>Bacteria</taxon>
        <taxon>Pseudomonadati</taxon>
        <taxon>Calditrichota</taxon>
        <taxon>Calditrichia</taxon>
        <taxon>Calditrichales</taxon>
        <taxon>Calditrichaceae</taxon>
        <taxon>Caldithrix</taxon>
    </lineage>
</organism>
<evidence type="ECO:0000256" key="6">
    <source>
        <dbReference type="ARBA" id="ARBA00023136"/>
    </source>
</evidence>
<evidence type="ECO:0000256" key="7">
    <source>
        <dbReference type="SAM" id="Phobius"/>
    </source>
</evidence>
<evidence type="ECO:0000256" key="1">
    <source>
        <dbReference type="ARBA" id="ARBA00004141"/>
    </source>
</evidence>
<gene>
    <name evidence="9" type="ORF">ENK44_08190</name>
</gene>
<evidence type="ECO:0000259" key="8">
    <source>
        <dbReference type="Pfam" id="PF01694"/>
    </source>
</evidence>
<dbReference type="GO" id="GO:0006508">
    <property type="term" value="P:proteolysis"/>
    <property type="evidence" value="ECO:0007669"/>
    <property type="project" value="UniProtKB-KW"/>
</dbReference>
<comment type="caution">
    <text evidence="9">The sequence shown here is derived from an EMBL/GenBank/DDBJ whole genome shotgun (WGS) entry which is preliminary data.</text>
</comment>
<keyword evidence="3 7" id="KW-0812">Transmembrane</keyword>
<evidence type="ECO:0000256" key="2">
    <source>
        <dbReference type="ARBA" id="ARBA00009045"/>
    </source>
</evidence>
<feature type="transmembrane region" description="Helical" evidence="7">
    <location>
        <begin position="196"/>
        <end position="215"/>
    </location>
</feature>
<dbReference type="AlphaFoldDB" id="A0A7V4U0G7"/>
<dbReference type="Pfam" id="PF01694">
    <property type="entry name" value="Rhomboid"/>
    <property type="match status" value="1"/>
</dbReference>
<feature type="transmembrane region" description="Helical" evidence="7">
    <location>
        <begin position="70"/>
        <end position="90"/>
    </location>
</feature>
<dbReference type="GO" id="GO:0016020">
    <property type="term" value="C:membrane"/>
    <property type="evidence" value="ECO:0007669"/>
    <property type="project" value="UniProtKB-SubCell"/>
</dbReference>
<dbReference type="Proteomes" id="UP000885779">
    <property type="component" value="Unassembled WGS sequence"/>
</dbReference>
<keyword evidence="9" id="KW-0645">Protease</keyword>
<keyword evidence="6 7" id="KW-0472">Membrane</keyword>
<feature type="transmembrane region" description="Helical" evidence="7">
    <location>
        <begin position="151"/>
        <end position="176"/>
    </location>
</feature>
<feature type="transmembrane region" description="Helical" evidence="7">
    <location>
        <begin position="126"/>
        <end position="144"/>
    </location>
</feature>
<comment type="similarity">
    <text evidence="2">Belongs to the peptidase S54 family.</text>
</comment>
<protein>
    <submittedName>
        <fullName evidence="9">Rhomboid family intramembrane serine protease</fullName>
    </submittedName>
</protein>
<dbReference type="SUPFAM" id="SSF144091">
    <property type="entry name" value="Rhomboid-like"/>
    <property type="match status" value="1"/>
</dbReference>
<feature type="transmembrane region" description="Helical" evidence="7">
    <location>
        <begin position="102"/>
        <end position="120"/>
    </location>
</feature>
<sequence length="224" mass="25180">MIPIADESPRGFIPFVNYIFLAVNIFVYFFLQPSDIHAVELFFMRFGLIPAEFTNGATFLKGVINIFTSMFLHGGFWHLAGNMLYLWIFGDNIEYTVGHGRYFIFYICVGIGAALLQVIMSPSSTVPMVGASGAISGVLGAYLVKFPRNRISVLFFIFFFIKIIQVPAVLVLSLWFLFQVYNSFFSLIPGGAGGGVAYFAHIGGFLAGLFLIKLFERRQKYYFL</sequence>
<proteinExistence type="inferred from homology"/>
<keyword evidence="5 7" id="KW-1133">Transmembrane helix</keyword>
<dbReference type="InterPro" id="IPR035952">
    <property type="entry name" value="Rhomboid-like_sf"/>
</dbReference>
<dbReference type="InterPro" id="IPR022764">
    <property type="entry name" value="Peptidase_S54_rhomboid_dom"/>
</dbReference>
<keyword evidence="4" id="KW-0378">Hydrolase</keyword>
<evidence type="ECO:0000313" key="9">
    <source>
        <dbReference type="EMBL" id="HGY55664.1"/>
    </source>
</evidence>
<dbReference type="GO" id="GO:0004252">
    <property type="term" value="F:serine-type endopeptidase activity"/>
    <property type="evidence" value="ECO:0007669"/>
    <property type="project" value="InterPro"/>
</dbReference>
<feature type="transmembrane region" description="Helical" evidence="7">
    <location>
        <begin position="12"/>
        <end position="31"/>
    </location>
</feature>
<reference evidence="9" key="1">
    <citation type="journal article" date="2020" name="mSystems">
        <title>Genome- and Community-Level Interaction Insights into Carbon Utilization and Element Cycling Functions of Hydrothermarchaeota in Hydrothermal Sediment.</title>
        <authorList>
            <person name="Zhou Z."/>
            <person name="Liu Y."/>
            <person name="Xu W."/>
            <person name="Pan J."/>
            <person name="Luo Z.H."/>
            <person name="Li M."/>
        </authorList>
    </citation>
    <scope>NUCLEOTIDE SEQUENCE [LARGE SCALE GENOMIC DNA]</scope>
    <source>
        <strain evidence="9">HyVt-577</strain>
    </source>
</reference>
<evidence type="ECO:0000256" key="3">
    <source>
        <dbReference type="ARBA" id="ARBA00022692"/>
    </source>
</evidence>
<evidence type="ECO:0000256" key="5">
    <source>
        <dbReference type="ARBA" id="ARBA00022989"/>
    </source>
</evidence>
<name>A0A7V4U0G7_CALAY</name>
<dbReference type="EMBL" id="DRQG01000077">
    <property type="protein sequence ID" value="HGY55664.1"/>
    <property type="molecule type" value="Genomic_DNA"/>
</dbReference>
<evidence type="ECO:0000256" key="4">
    <source>
        <dbReference type="ARBA" id="ARBA00022801"/>
    </source>
</evidence>
<dbReference type="PANTHER" id="PTHR43731">
    <property type="entry name" value="RHOMBOID PROTEASE"/>
    <property type="match status" value="1"/>
</dbReference>
<comment type="subcellular location">
    <subcellularLocation>
        <location evidence="1">Membrane</location>
        <topology evidence="1">Multi-pass membrane protein</topology>
    </subcellularLocation>
</comment>
<dbReference type="InterPro" id="IPR050925">
    <property type="entry name" value="Rhomboid_protease_S54"/>
</dbReference>
<dbReference type="Gene3D" id="1.20.1540.10">
    <property type="entry name" value="Rhomboid-like"/>
    <property type="match status" value="1"/>
</dbReference>
<accession>A0A7V4U0G7</accession>